<sequence length="84" mass="9883">MFPVIFVKSQKGRQLIKFGRYTFYKHSQSRSKMRWACSTHYSKGCKASIFTAEGHVLSMRDQHNHPEPELKPPPTPMFDVSQYY</sequence>
<evidence type="ECO:0000256" key="2">
    <source>
        <dbReference type="ARBA" id="ARBA00022771"/>
    </source>
</evidence>
<accession>A0ABQ7QXX3</accession>
<dbReference type="Gene3D" id="2.20.25.240">
    <property type="match status" value="1"/>
</dbReference>
<feature type="compositionally biased region" description="Basic and acidic residues" evidence="4">
    <location>
        <begin position="60"/>
        <end position="70"/>
    </location>
</feature>
<organism evidence="6 7">
    <name type="scientific">Plutella xylostella</name>
    <name type="common">Diamondback moth</name>
    <name type="synonym">Plutella maculipennis</name>
    <dbReference type="NCBI Taxonomy" id="51655"/>
    <lineage>
        <taxon>Eukaryota</taxon>
        <taxon>Metazoa</taxon>
        <taxon>Ecdysozoa</taxon>
        <taxon>Arthropoda</taxon>
        <taxon>Hexapoda</taxon>
        <taxon>Insecta</taxon>
        <taxon>Pterygota</taxon>
        <taxon>Neoptera</taxon>
        <taxon>Endopterygota</taxon>
        <taxon>Lepidoptera</taxon>
        <taxon>Glossata</taxon>
        <taxon>Ditrysia</taxon>
        <taxon>Yponomeutoidea</taxon>
        <taxon>Plutellidae</taxon>
        <taxon>Plutella</taxon>
    </lineage>
</organism>
<keyword evidence="3" id="KW-0862">Zinc</keyword>
<keyword evidence="7" id="KW-1185">Reference proteome</keyword>
<evidence type="ECO:0000313" key="6">
    <source>
        <dbReference type="EMBL" id="KAG7309902.1"/>
    </source>
</evidence>
<evidence type="ECO:0000259" key="5">
    <source>
        <dbReference type="Pfam" id="PF04500"/>
    </source>
</evidence>
<proteinExistence type="predicted"/>
<dbReference type="InterPro" id="IPR007588">
    <property type="entry name" value="Znf_FLYWCH"/>
</dbReference>
<feature type="domain" description="FLYWCH-type" evidence="5">
    <location>
        <begin position="6"/>
        <end position="65"/>
    </location>
</feature>
<keyword evidence="2" id="KW-0863">Zinc-finger</keyword>
<evidence type="ECO:0000256" key="1">
    <source>
        <dbReference type="ARBA" id="ARBA00022723"/>
    </source>
</evidence>
<evidence type="ECO:0000256" key="3">
    <source>
        <dbReference type="ARBA" id="ARBA00022833"/>
    </source>
</evidence>
<name>A0ABQ7QXX3_PLUXY</name>
<dbReference type="Proteomes" id="UP000823941">
    <property type="component" value="Chromosome 6"/>
</dbReference>
<dbReference type="EMBL" id="JAHIBW010000006">
    <property type="protein sequence ID" value="KAG7309902.1"/>
    <property type="molecule type" value="Genomic_DNA"/>
</dbReference>
<comment type="caution">
    <text evidence="6">The sequence shown here is derived from an EMBL/GenBank/DDBJ whole genome shotgun (WGS) entry which is preliminary data.</text>
</comment>
<evidence type="ECO:0000256" key="4">
    <source>
        <dbReference type="SAM" id="MobiDB-lite"/>
    </source>
</evidence>
<dbReference type="Pfam" id="PF04500">
    <property type="entry name" value="FLYWCH"/>
    <property type="match status" value="1"/>
</dbReference>
<feature type="region of interest" description="Disordered" evidence="4">
    <location>
        <begin position="60"/>
        <end position="84"/>
    </location>
</feature>
<reference evidence="6 7" key="1">
    <citation type="submission" date="2021-06" db="EMBL/GenBank/DDBJ databases">
        <title>A haploid diamondback moth (Plutella xylostella L.) genome assembly resolves 31 chromosomes and identifies a diamide resistance mutation.</title>
        <authorList>
            <person name="Ward C.M."/>
            <person name="Perry K.D."/>
            <person name="Baker G."/>
            <person name="Powis K."/>
            <person name="Heckel D.G."/>
            <person name="Baxter S.W."/>
        </authorList>
    </citation>
    <scope>NUCLEOTIDE SEQUENCE [LARGE SCALE GENOMIC DNA]</scope>
    <source>
        <strain evidence="6 7">LV</strain>
        <tissue evidence="6">Single pupa</tissue>
    </source>
</reference>
<protein>
    <recommendedName>
        <fullName evidence="5">FLYWCH-type domain-containing protein</fullName>
    </recommendedName>
</protein>
<evidence type="ECO:0000313" key="7">
    <source>
        <dbReference type="Proteomes" id="UP000823941"/>
    </source>
</evidence>
<keyword evidence="1" id="KW-0479">Metal-binding</keyword>
<gene>
    <name evidence="6" type="ORF">JYU34_004416</name>
</gene>